<dbReference type="InterPro" id="IPR036873">
    <property type="entry name" value="Rhodanese-like_dom_sf"/>
</dbReference>
<evidence type="ECO:0000313" key="4">
    <source>
        <dbReference type="Proteomes" id="UP000243859"/>
    </source>
</evidence>
<dbReference type="NCBIfam" id="NF008750">
    <property type="entry name" value="PRK11784.1-2"/>
    <property type="match status" value="1"/>
</dbReference>
<dbReference type="PANTHER" id="PTHR30401">
    <property type="entry name" value="TRNA 2-SELENOURIDINE SYNTHASE"/>
    <property type="match status" value="1"/>
</dbReference>
<keyword evidence="1" id="KW-0711">Selenium</keyword>
<evidence type="ECO:0000313" key="3">
    <source>
        <dbReference type="EMBL" id="PTN02356.1"/>
    </source>
</evidence>
<dbReference type="Proteomes" id="UP000243859">
    <property type="component" value="Unassembled WGS sequence"/>
</dbReference>
<dbReference type="SUPFAM" id="SSF52821">
    <property type="entry name" value="Rhodanese/Cell cycle control phosphatase"/>
    <property type="match status" value="1"/>
</dbReference>
<dbReference type="GO" id="GO:0043828">
    <property type="term" value="F:tRNA 2-selenouridine synthase activity"/>
    <property type="evidence" value="ECO:0007669"/>
    <property type="project" value="InterPro"/>
</dbReference>
<dbReference type="NCBIfam" id="TIGR03167">
    <property type="entry name" value="tRNA_sel_U_synt"/>
    <property type="match status" value="1"/>
</dbReference>
<dbReference type="NCBIfam" id="NF008752">
    <property type="entry name" value="PRK11784.1-4"/>
    <property type="match status" value="1"/>
</dbReference>
<dbReference type="InterPro" id="IPR001763">
    <property type="entry name" value="Rhodanese-like_dom"/>
</dbReference>
<dbReference type="Pfam" id="PF00581">
    <property type="entry name" value="Rhodanese"/>
    <property type="match status" value="1"/>
</dbReference>
<dbReference type="SMART" id="SM00450">
    <property type="entry name" value="RHOD"/>
    <property type="match status" value="1"/>
</dbReference>
<organism evidence="3 4">
    <name type="scientific">Rhodovulum imhoffii</name>
    <dbReference type="NCBI Taxonomy" id="365340"/>
    <lineage>
        <taxon>Bacteria</taxon>
        <taxon>Pseudomonadati</taxon>
        <taxon>Pseudomonadota</taxon>
        <taxon>Alphaproteobacteria</taxon>
        <taxon>Rhodobacterales</taxon>
        <taxon>Paracoccaceae</taxon>
        <taxon>Rhodovulum</taxon>
    </lineage>
</organism>
<dbReference type="OrthoDB" id="9808735at2"/>
<accession>A0A2T5BSP3</accession>
<keyword evidence="4" id="KW-1185">Reference proteome</keyword>
<evidence type="ECO:0000259" key="2">
    <source>
        <dbReference type="PROSITE" id="PS50206"/>
    </source>
</evidence>
<evidence type="ECO:0000256" key="1">
    <source>
        <dbReference type="ARBA" id="ARBA00023266"/>
    </source>
</evidence>
<dbReference type="AlphaFoldDB" id="A0A2T5BSP3"/>
<protein>
    <submittedName>
        <fullName evidence="3">tRNA 2-selenouridine synthase</fullName>
    </submittedName>
</protein>
<dbReference type="RefSeq" id="WP_107892101.1">
    <property type="nucleotide sequence ID" value="NZ_NHSI01000024.1"/>
</dbReference>
<reference evidence="3 4" key="1">
    <citation type="submission" date="2018-04" db="EMBL/GenBank/DDBJ databases">
        <title>Genomic Encyclopedia of Archaeal and Bacterial Type Strains, Phase II (KMG-II): from individual species to whole genera.</title>
        <authorList>
            <person name="Goeker M."/>
        </authorList>
    </citation>
    <scope>NUCLEOTIDE SEQUENCE [LARGE SCALE GENOMIC DNA]</scope>
    <source>
        <strain evidence="3 4">DSM 18064</strain>
    </source>
</reference>
<gene>
    <name evidence="3" type="ORF">C8N32_107123</name>
</gene>
<dbReference type="InterPro" id="IPR017582">
    <property type="entry name" value="SelU"/>
</dbReference>
<dbReference type="Pfam" id="PF26341">
    <property type="entry name" value="AAA_SelU"/>
    <property type="match status" value="1"/>
</dbReference>
<dbReference type="GO" id="GO:0002098">
    <property type="term" value="P:tRNA wobble uridine modification"/>
    <property type="evidence" value="ECO:0007669"/>
    <property type="project" value="InterPro"/>
</dbReference>
<dbReference type="PANTHER" id="PTHR30401:SF0">
    <property type="entry name" value="TRNA 2-SELENOURIDINE SYNTHASE"/>
    <property type="match status" value="1"/>
</dbReference>
<dbReference type="Gene3D" id="3.40.250.10">
    <property type="entry name" value="Rhodanese-like domain"/>
    <property type="match status" value="1"/>
</dbReference>
<comment type="caution">
    <text evidence="3">The sequence shown here is derived from an EMBL/GenBank/DDBJ whole genome shotgun (WGS) entry which is preliminary data.</text>
</comment>
<name>A0A2T5BSP3_9RHOB</name>
<dbReference type="InterPro" id="IPR058840">
    <property type="entry name" value="AAA_SelU"/>
</dbReference>
<sequence length="354" mass="38633">MAVTLTHLGADPGFDQIIDVRSPAEFTEDHIPGSISLPVLNNEERARVGTIYTQGSPFRARKIGAALVARNAAGHIETALADRPRGWRPLIYCWRGGQRSGSFALILKQVGWRADTVEGGYRSYRRLVHDSLYGAPWPCPVVVLDGNTGTAKTDLLPLLAERGVQVLDLEGMANHRGSLFGAVAGGQPAQKGFETALAHARAALDPTRPVVVEAESSKIGDLILPPGLWAAMKAAPRIELCVPLAERARYLTRRYSDVTDDPARLLATLDALARLHPRERIEAWRKMARDRAFEPLAASLMKAHYDPRYERQRARFSDLPHVILSLDSLGPTALRAAASRIAGAVDSLVLMPAR</sequence>
<dbReference type="PROSITE" id="PS50206">
    <property type="entry name" value="RHODANESE_3"/>
    <property type="match status" value="1"/>
</dbReference>
<dbReference type="EMBL" id="QAAA01000007">
    <property type="protein sequence ID" value="PTN02356.1"/>
    <property type="molecule type" value="Genomic_DNA"/>
</dbReference>
<proteinExistence type="predicted"/>
<feature type="domain" description="Rhodanese" evidence="2">
    <location>
        <begin position="11"/>
        <end position="133"/>
    </location>
</feature>